<gene>
    <name evidence="3" type="ORF">QGN23_08390</name>
</gene>
<evidence type="ECO:0000259" key="2">
    <source>
        <dbReference type="Pfam" id="PF12849"/>
    </source>
</evidence>
<protein>
    <submittedName>
        <fullName evidence="3">Substrate-binding domain-containing protein</fullName>
    </submittedName>
</protein>
<feature type="domain" description="PBP" evidence="2">
    <location>
        <begin position="28"/>
        <end position="263"/>
    </location>
</feature>
<accession>A0ABY8R931</accession>
<dbReference type="PANTHER" id="PTHR30570:SF1">
    <property type="entry name" value="PHOSPHATE-BINDING PROTEIN PSTS"/>
    <property type="match status" value="1"/>
</dbReference>
<dbReference type="Pfam" id="PF12849">
    <property type="entry name" value="PBP_like_2"/>
    <property type="match status" value="1"/>
</dbReference>
<organism evidence="3 4">
    <name type="scientific">Chryseobacterium gotjawalense</name>
    <dbReference type="NCBI Taxonomy" id="3042315"/>
    <lineage>
        <taxon>Bacteria</taxon>
        <taxon>Pseudomonadati</taxon>
        <taxon>Bacteroidota</taxon>
        <taxon>Flavobacteriia</taxon>
        <taxon>Flavobacteriales</taxon>
        <taxon>Weeksellaceae</taxon>
        <taxon>Chryseobacterium group</taxon>
        <taxon>Chryseobacterium</taxon>
    </lineage>
</organism>
<evidence type="ECO:0000256" key="1">
    <source>
        <dbReference type="ARBA" id="ARBA00022729"/>
    </source>
</evidence>
<dbReference type="PANTHER" id="PTHR30570">
    <property type="entry name" value="PERIPLASMIC PHOSPHATE BINDING COMPONENT OF PHOSPHATE ABC TRANSPORTER"/>
    <property type="match status" value="1"/>
</dbReference>
<sequence>MKNRLVLMISIFVLLISCKKKPGVVVGSPQEGEITMEVDESFASVSEALTERYMALYPNTKINLKIKKEDFSFLDLLEAKVDVIVMSRELSKVEKNAYNKETGLDWLPAKFAADAVVFVVPKDSPRESITVEEIKQELTNDKKNIIFDGTNSSNLNFVAQKLNTKPDLIKFSIINGNKNIIEQLNKFPDKIGAIGLNTISRPYDSESEKLKQSVKILKVVQDNKSFEPRVENLIDMSYPFARVLYFLTNEKYFGLANGFIRFSCTQLGQIVVSKEGLQPYYIFKREVQMR</sequence>
<proteinExistence type="predicted"/>
<dbReference type="Gene3D" id="3.40.190.10">
    <property type="entry name" value="Periplasmic binding protein-like II"/>
    <property type="match status" value="4"/>
</dbReference>
<keyword evidence="1" id="KW-0732">Signal</keyword>
<dbReference type="Proteomes" id="UP001241656">
    <property type="component" value="Chromosome"/>
</dbReference>
<dbReference type="SUPFAM" id="SSF53850">
    <property type="entry name" value="Periplasmic binding protein-like II"/>
    <property type="match status" value="1"/>
</dbReference>
<keyword evidence="4" id="KW-1185">Reference proteome</keyword>
<dbReference type="InterPro" id="IPR050811">
    <property type="entry name" value="Phosphate_ABC_transporter"/>
</dbReference>
<dbReference type="RefSeq" id="WP_282903880.1">
    <property type="nucleotide sequence ID" value="NZ_CP124855.1"/>
</dbReference>
<reference evidence="3 4" key="1">
    <citation type="submission" date="2023-05" db="EMBL/GenBank/DDBJ databases">
        <title>Genomic insight into Chryseobacterium sp. wdc7 isolated forest soil (Gotjawal).</title>
        <authorList>
            <person name="Park S.-J."/>
        </authorList>
    </citation>
    <scope>NUCLEOTIDE SEQUENCE [LARGE SCALE GENOMIC DNA]</scope>
    <source>
        <strain evidence="4">wdc7</strain>
    </source>
</reference>
<dbReference type="EMBL" id="CP124855">
    <property type="protein sequence ID" value="WHF50455.1"/>
    <property type="molecule type" value="Genomic_DNA"/>
</dbReference>
<dbReference type="PROSITE" id="PS51257">
    <property type="entry name" value="PROKAR_LIPOPROTEIN"/>
    <property type="match status" value="1"/>
</dbReference>
<name>A0ABY8R931_9FLAO</name>
<evidence type="ECO:0000313" key="3">
    <source>
        <dbReference type="EMBL" id="WHF50455.1"/>
    </source>
</evidence>
<evidence type="ECO:0000313" key="4">
    <source>
        <dbReference type="Proteomes" id="UP001241656"/>
    </source>
</evidence>
<dbReference type="InterPro" id="IPR024370">
    <property type="entry name" value="PBP_domain"/>
</dbReference>